<evidence type="ECO:0000259" key="14">
    <source>
        <dbReference type="PROSITE" id="PS50011"/>
    </source>
</evidence>
<accession>A0AAW1W4K0</accession>
<evidence type="ECO:0000256" key="1">
    <source>
        <dbReference type="ARBA" id="ARBA00004479"/>
    </source>
</evidence>
<feature type="binding site" evidence="12">
    <location>
        <position position="321"/>
    </location>
    <ligand>
        <name>ATP</name>
        <dbReference type="ChEBI" id="CHEBI:30616"/>
    </ligand>
</feature>
<feature type="domain" description="Protein kinase" evidence="14">
    <location>
        <begin position="293"/>
        <end position="603"/>
    </location>
</feature>
<dbReference type="PROSITE" id="PS00108">
    <property type="entry name" value="PROTEIN_KINASE_ST"/>
    <property type="match status" value="1"/>
</dbReference>
<dbReference type="FunFam" id="1.10.510.10:FF:000590">
    <property type="entry name" value="PR5-like receptor kinase"/>
    <property type="match status" value="1"/>
</dbReference>
<evidence type="ECO:0000256" key="4">
    <source>
        <dbReference type="ARBA" id="ARBA00022692"/>
    </source>
</evidence>
<reference evidence="15 16" key="1">
    <citation type="journal article" date="2023" name="G3 (Bethesda)">
        <title>A chromosome-length genome assembly and annotation of blackberry (Rubus argutus, cv. 'Hillquist').</title>
        <authorList>
            <person name="Bruna T."/>
            <person name="Aryal R."/>
            <person name="Dudchenko O."/>
            <person name="Sargent D.J."/>
            <person name="Mead D."/>
            <person name="Buti M."/>
            <person name="Cavallini A."/>
            <person name="Hytonen T."/>
            <person name="Andres J."/>
            <person name="Pham M."/>
            <person name="Weisz D."/>
            <person name="Mascagni F."/>
            <person name="Usai G."/>
            <person name="Natali L."/>
            <person name="Bassil N."/>
            <person name="Fernandez G.E."/>
            <person name="Lomsadze A."/>
            <person name="Armour M."/>
            <person name="Olukolu B."/>
            <person name="Poorten T."/>
            <person name="Britton C."/>
            <person name="Davik J."/>
            <person name="Ashrafi H."/>
            <person name="Aiden E.L."/>
            <person name="Borodovsky M."/>
            <person name="Worthington M."/>
        </authorList>
    </citation>
    <scope>NUCLEOTIDE SEQUENCE [LARGE SCALE GENOMIC DNA]</scope>
    <source>
        <strain evidence="15">PI 553951</strain>
    </source>
</reference>
<evidence type="ECO:0000256" key="5">
    <source>
        <dbReference type="ARBA" id="ARBA00022729"/>
    </source>
</evidence>
<dbReference type="Pfam" id="PF13947">
    <property type="entry name" value="GUB_WAK_bind"/>
    <property type="match status" value="1"/>
</dbReference>
<comment type="caution">
    <text evidence="15">The sequence shown here is derived from an EMBL/GenBank/DDBJ whole genome shotgun (WGS) entry which is preliminary data.</text>
</comment>
<dbReference type="InterPro" id="IPR000719">
    <property type="entry name" value="Prot_kinase_dom"/>
</dbReference>
<dbReference type="Proteomes" id="UP001457282">
    <property type="component" value="Unassembled WGS sequence"/>
</dbReference>
<feature type="signal peptide" evidence="13">
    <location>
        <begin position="1"/>
        <end position="22"/>
    </location>
</feature>
<evidence type="ECO:0000313" key="16">
    <source>
        <dbReference type="Proteomes" id="UP001457282"/>
    </source>
</evidence>
<dbReference type="EMBL" id="JBEDUW010000006">
    <property type="protein sequence ID" value="KAK9919407.1"/>
    <property type="molecule type" value="Genomic_DNA"/>
</dbReference>
<dbReference type="PANTHER" id="PTHR27009">
    <property type="entry name" value="RUST RESISTANCE KINASE LR10-RELATED"/>
    <property type="match status" value="1"/>
</dbReference>
<evidence type="ECO:0000256" key="10">
    <source>
        <dbReference type="ARBA" id="ARBA00023136"/>
    </source>
</evidence>
<keyword evidence="4" id="KW-0812">Transmembrane</keyword>
<comment type="subcellular location">
    <subcellularLocation>
        <location evidence="1">Membrane</location>
        <topology evidence="1">Single-pass type I membrane protein</topology>
    </subcellularLocation>
</comment>
<evidence type="ECO:0000313" key="15">
    <source>
        <dbReference type="EMBL" id="KAK9919407.1"/>
    </source>
</evidence>
<dbReference type="InterPro" id="IPR045874">
    <property type="entry name" value="LRK10/LRL21-25-like"/>
</dbReference>
<evidence type="ECO:0000256" key="3">
    <source>
        <dbReference type="ARBA" id="ARBA00022679"/>
    </source>
</evidence>
<dbReference type="InterPro" id="IPR017441">
    <property type="entry name" value="Protein_kinase_ATP_BS"/>
</dbReference>
<proteinExistence type="predicted"/>
<dbReference type="SUPFAM" id="SSF56112">
    <property type="entry name" value="Protein kinase-like (PK-like)"/>
    <property type="match status" value="1"/>
</dbReference>
<evidence type="ECO:0000256" key="2">
    <source>
        <dbReference type="ARBA" id="ARBA00022527"/>
    </source>
</evidence>
<dbReference type="Gene3D" id="3.30.200.20">
    <property type="entry name" value="Phosphorylase Kinase, domain 1"/>
    <property type="match status" value="1"/>
</dbReference>
<feature type="chain" id="PRO_5043699447" description="Protein kinase domain-containing protein" evidence="13">
    <location>
        <begin position="23"/>
        <end position="636"/>
    </location>
</feature>
<dbReference type="Pfam" id="PF00069">
    <property type="entry name" value="Pkinase"/>
    <property type="match status" value="1"/>
</dbReference>
<dbReference type="Gene3D" id="1.10.510.10">
    <property type="entry name" value="Transferase(Phosphotransferase) domain 1"/>
    <property type="match status" value="1"/>
</dbReference>
<dbReference type="InterPro" id="IPR025287">
    <property type="entry name" value="WAK_GUB"/>
</dbReference>
<dbReference type="InterPro" id="IPR011009">
    <property type="entry name" value="Kinase-like_dom_sf"/>
</dbReference>
<organism evidence="15 16">
    <name type="scientific">Rubus argutus</name>
    <name type="common">Southern blackberry</name>
    <dbReference type="NCBI Taxonomy" id="59490"/>
    <lineage>
        <taxon>Eukaryota</taxon>
        <taxon>Viridiplantae</taxon>
        <taxon>Streptophyta</taxon>
        <taxon>Embryophyta</taxon>
        <taxon>Tracheophyta</taxon>
        <taxon>Spermatophyta</taxon>
        <taxon>Magnoliopsida</taxon>
        <taxon>eudicotyledons</taxon>
        <taxon>Gunneridae</taxon>
        <taxon>Pentapetalae</taxon>
        <taxon>rosids</taxon>
        <taxon>fabids</taxon>
        <taxon>Rosales</taxon>
        <taxon>Rosaceae</taxon>
        <taxon>Rosoideae</taxon>
        <taxon>Rosoideae incertae sedis</taxon>
        <taxon>Rubus</taxon>
    </lineage>
</organism>
<dbReference type="AlphaFoldDB" id="A0AAW1W4K0"/>
<evidence type="ECO:0000256" key="6">
    <source>
        <dbReference type="ARBA" id="ARBA00022741"/>
    </source>
</evidence>
<keyword evidence="9" id="KW-1133">Transmembrane helix</keyword>
<keyword evidence="16" id="KW-1185">Reference proteome</keyword>
<keyword evidence="6 12" id="KW-0547">Nucleotide-binding</keyword>
<evidence type="ECO:0000256" key="11">
    <source>
        <dbReference type="ARBA" id="ARBA00023180"/>
    </source>
</evidence>
<keyword evidence="8 12" id="KW-0067">ATP-binding</keyword>
<evidence type="ECO:0000256" key="8">
    <source>
        <dbReference type="ARBA" id="ARBA00022840"/>
    </source>
</evidence>
<dbReference type="GO" id="GO:0005524">
    <property type="term" value="F:ATP binding"/>
    <property type="evidence" value="ECO:0007669"/>
    <property type="project" value="UniProtKB-UniRule"/>
</dbReference>
<keyword evidence="5 13" id="KW-0732">Signal</keyword>
<dbReference type="PROSITE" id="PS00107">
    <property type="entry name" value="PROTEIN_KINASE_ATP"/>
    <property type="match status" value="1"/>
</dbReference>
<keyword evidence="11" id="KW-0325">Glycoprotein</keyword>
<dbReference type="SMART" id="SM00220">
    <property type="entry name" value="S_TKc"/>
    <property type="match status" value="1"/>
</dbReference>
<keyword evidence="3" id="KW-0808">Transferase</keyword>
<gene>
    <name evidence="15" type="ORF">M0R45_028000</name>
</gene>
<keyword evidence="7" id="KW-0418">Kinase</keyword>
<dbReference type="GO" id="GO:0016020">
    <property type="term" value="C:membrane"/>
    <property type="evidence" value="ECO:0007669"/>
    <property type="project" value="UniProtKB-SubCell"/>
</dbReference>
<evidence type="ECO:0000256" key="12">
    <source>
        <dbReference type="PROSITE-ProRule" id="PRU10141"/>
    </source>
</evidence>
<evidence type="ECO:0000256" key="13">
    <source>
        <dbReference type="SAM" id="SignalP"/>
    </source>
</evidence>
<dbReference type="GO" id="GO:0030247">
    <property type="term" value="F:polysaccharide binding"/>
    <property type="evidence" value="ECO:0007669"/>
    <property type="project" value="InterPro"/>
</dbReference>
<evidence type="ECO:0000256" key="9">
    <source>
        <dbReference type="ARBA" id="ARBA00022989"/>
    </source>
</evidence>
<dbReference type="GO" id="GO:0004674">
    <property type="term" value="F:protein serine/threonine kinase activity"/>
    <property type="evidence" value="ECO:0007669"/>
    <property type="project" value="UniProtKB-KW"/>
</dbReference>
<protein>
    <recommendedName>
        <fullName evidence="14">Protein kinase domain-containing protein</fullName>
    </recommendedName>
</protein>
<sequence length="636" mass="72441">MILSSVWLTCTVTATILGSVICGEQCLPASCGDLHDIRYPFRLKINGTSDPNCSSHPAELSCEHNRTILNLYNGTYYVLAIDYENYAMQVVDSGLLRDTCPFRPLHGLTTSNFSDADPYKPSNPYEYVAFFDCLFPVDESYYIRINCSTSTSSSSTYSYVTVGNTVDHLHDSCTISSIIMRTQREMGIHPSFSAILDELRRGFTLTWAGFLLGNVKSTSRIHFLNVFLFSRRLEWILEIRTPIGIFVLLVFLSYKLYSKKFLKDDKAVEEFLDAYKNLMPRRYSYSEIKKMTLDFKVKLGEGGFGSVYKGELSNGHLVAVKMLDGFTPQKRKDFQWFYNKMKKNKLSGNKGKGQDFINEVSTIGRIHHVNVVQLIGFCSEGSKRALIYDFMPNGSLEKYIFSEKGKNLLLSWDIMHEIALGVARGIEYLHRGCEMQILHFDIKPHNILLDENFKSKISDFGLARFYPRDQNTISVTCARGTTGYVAPEMHYKTIGGVSYKADVYSFGMLLLEMAGRRKNLNAHVEKSSQIYFPSWIHEQLEKGLNIEIEDACDGDKEIVKKMIMVALWCIQLMPADRPSMSKVVEMLEEKVEVLLQMPPKPYYCPQFVPTKDLPDEEDNEDVCILPDSAMESTSMV</sequence>
<name>A0AAW1W4K0_RUBAR</name>
<keyword evidence="2" id="KW-0723">Serine/threonine-protein kinase</keyword>
<evidence type="ECO:0000256" key="7">
    <source>
        <dbReference type="ARBA" id="ARBA00022777"/>
    </source>
</evidence>
<dbReference type="PROSITE" id="PS50011">
    <property type="entry name" value="PROTEIN_KINASE_DOM"/>
    <property type="match status" value="1"/>
</dbReference>
<keyword evidence="10" id="KW-0472">Membrane</keyword>
<dbReference type="InterPro" id="IPR008271">
    <property type="entry name" value="Ser/Thr_kinase_AS"/>
</dbReference>